<dbReference type="FunFam" id="3.30.160.60:FF:000056">
    <property type="entry name" value="Zinc finger and SCAN domain-containing 20"/>
    <property type="match status" value="1"/>
</dbReference>
<keyword evidence="5 11" id="KW-0863">Zinc-finger</keyword>
<accession>A0AAV6YYE8</accession>
<evidence type="ECO:0000313" key="14">
    <source>
        <dbReference type="EMBL" id="KAG8541936.1"/>
    </source>
</evidence>
<evidence type="ECO:0000256" key="8">
    <source>
        <dbReference type="ARBA" id="ARBA00023125"/>
    </source>
</evidence>
<feature type="domain" description="C2H2-type" evidence="13">
    <location>
        <begin position="406"/>
        <end position="433"/>
    </location>
</feature>
<evidence type="ECO:0000256" key="10">
    <source>
        <dbReference type="ARBA" id="ARBA00023242"/>
    </source>
</evidence>
<feature type="region of interest" description="Disordered" evidence="12">
    <location>
        <begin position="503"/>
        <end position="546"/>
    </location>
</feature>
<protein>
    <recommendedName>
        <fullName evidence="13">C2H2-type domain-containing protein</fullName>
    </recommendedName>
</protein>
<evidence type="ECO:0000256" key="5">
    <source>
        <dbReference type="ARBA" id="ARBA00022771"/>
    </source>
</evidence>
<evidence type="ECO:0000256" key="1">
    <source>
        <dbReference type="ARBA" id="ARBA00004123"/>
    </source>
</evidence>
<evidence type="ECO:0000256" key="9">
    <source>
        <dbReference type="ARBA" id="ARBA00023163"/>
    </source>
</evidence>
<evidence type="ECO:0000259" key="13">
    <source>
        <dbReference type="PROSITE" id="PS50157"/>
    </source>
</evidence>
<evidence type="ECO:0000256" key="7">
    <source>
        <dbReference type="ARBA" id="ARBA00023015"/>
    </source>
</evidence>
<dbReference type="PANTHER" id="PTHR23226:SF416">
    <property type="entry name" value="FI01424P"/>
    <property type="match status" value="1"/>
</dbReference>
<dbReference type="Pfam" id="PF00096">
    <property type="entry name" value="zf-C2H2"/>
    <property type="match status" value="6"/>
</dbReference>
<keyword evidence="15" id="KW-1185">Reference proteome</keyword>
<dbReference type="SUPFAM" id="SSF109640">
    <property type="entry name" value="KRAB domain (Kruppel-associated box)"/>
    <property type="match status" value="1"/>
</dbReference>
<keyword evidence="4" id="KW-0677">Repeat</keyword>
<dbReference type="Pfam" id="PF01352">
    <property type="entry name" value="KRAB"/>
    <property type="match status" value="1"/>
</dbReference>
<dbReference type="CDD" id="cd07765">
    <property type="entry name" value="KRAB_A-box"/>
    <property type="match status" value="1"/>
</dbReference>
<dbReference type="FunFam" id="3.30.160.60:FF:001157">
    <property type="entry name" value="Zinc finger protein 793"/>
    <property type="match status" value="1"/>
</dbReference>
<dbReference type="FunFam" id="3.30.160.60:FF:000099">
    <property type="entry name" value="Zinc finger protein 79"/>
    <property type="match status" value="1"/>
</dbReference>
<evidence type="ECO:0000256" key="3">
    <source>
        <dbReference type="ARBA" id="ARBA00022723"/>
    </source>
</evidence>
<dbReference type="GO" id="GO:0008270">
    <property type="term" value="F:zinc ion binding"/>
    <property type="evidence" value="ECO:0007669"/>
    <property type="project" value="UniProtKB-KW"/>
</dbReference>
<dbReference type="FunFam" id="3.30.160.60:FF:002343">
    <property type="entry name" value="Zinc finger protein 33A"/>
    <property type="match status" value="1"/>
</dbReference>
<feature type="compositionally biased region" description="Low complexity" evidence="12">
    <location>
        <begin position="523"/>
        <end position="532"/>
    </location>
</feature>
<feature type="compositionally biased region" description="Polar residues" evidence="12">
    <location>
        <begin position="533"/>
        <end position="546"/>
    </location>
</feature>
<evidence type="ECO:0000256" key="12">
    <source>
        <dbReference type="SAM" id="MobiDB-lite"/>
    </source>
</evidence>
<comment type="similarity">
    <text evidence="2">Belongs to the krueppel C2H2-type zinc-finger protein family.</text>
</comment>
<dbReference type="InterPro" id="IPR001909">
    <property type="entry name" value="KRAB"/>
</dbReference>
<feature type="domain" description="C2H2-type" evidence="13">
    <location>
        <begin position="490"/>
        <end position="517"/>
    </location>
</feature>
<keyword evidence="7" id="KW-0805">Transcription regulation</keyword>
<dbReference type="GO" id="GO:0005634">
    <property type="term" value="C:nucleus"/>
    <property type="evidence" value="ECO:0007669"/>
    <property type="project" value="UniProtKB-SubCell"/>
</dbReference>
<dbReference type="SUPFAM" id="SSF57667">
    <property type="entry name" value="beta-beta-alpha zinc fingers"/>
    <property type="match status" value="3"/>
</dbReference>
<dbReference type="InterPro" id="IPR013087">
    <property type="entry name" value="Znf_C2H2_type"/>
</dbReference>
<evidence type="ECO:0000256" key="6">
    <source>
        <dbReference type="ARBA" id="ARBA00022833"/>
    </source>
</evidence>
<sequence length="589" mass="67315">MTERILQLTLEIIYLLTGESLTVPLQKSTRNVRDNEKMILEVINKMTSLLSGEVPIRCQDVSIYFSMEEWEYIEGHKDHYQDVMMEDHQKQTLVDLPKASAATTQRPLTDIKEESISCDGGNLKGLCHVYTSNDLTQQYSPLHINHMSDLCDGLNLLNNHMSTDPTLNPVKKENVLCENENLTEAKNYVAPDPIHHDPPPYIKEEPTTYDGRKLMHPQIFASSNHTQQFPSHIKKEPTSCDGGHLEDTREYTPADDTHLSPLIKEEPFSCDERNLSAFTNRSCNSSNESTLATKPFSEDFYTPLVNSFNNDPFGNEDHWKISSQPADLNLSLLAYSNCLNDSSTTRNKSYICLECGKCFSNNSHLLRHQRTHTEERPYECLECGKFFSSSSNLIMHQRTHTGEKPFACKECGKRFARNPHLIRHQRIHTGEKPFECLECGKKFNQDSNLLKHLRTHTGEKPFICLDCGKYFTSKPHLLRHRRIHTGEKPFGCPECGKSFPNSSNLANHRKTHSGEKSDHVKSLSKSSNLMNNERSQQPSSYPECETSYSDLVSYSGDPNMDEENVLLNFKEFAEETNSFLDYEIDSGWV</sequence>
<comment type="caution">
    <text evidence="14">The sequence shown here is derived from an EMBL/GenBank/DDBJ whole genome shotgun (WGS) entry which is preliminary data.</text>
</comment>
<reference evidence="14" key="1">
    <citation type="thesis" date="2020" institute="ProQuest LLC" country="789 East Eisenhower Parkway, Ann Arbor, MI, USA">
        <title>Comparative Genomics and Chromosome Evolution.</title>
        <authorList>
            <person name="Mudd A.B."/>
        </authorList>
    </citation>
    <scope>NUCLEOTIDE SEQUENCE</scope>
    <source>
        <strain evidence="14">237g6f4</strain>
        <tissue evidence="14">Blood</tissue>
    </source>
</reference>
<feature type="compositionally biased region" description="Basic and acidic residues" evidence="12">
    <location>
        <begin position="512"/>
        <end position="521"/>
    </location>
</feature>
<feature type="domain" description="C2H2-type" evidence="13">
    <location>
        <begin position="462"/>
        <end position="489"/>
    </location>
</feature>
<feature type="domain" description="C2H2-type" evidence="13">
    <location>
        <begin position="350"/>
        <end position="377"/>
    </location>
</feature>
<dbReference type="Gene3D" id="3.30.160.60">
    <property type="entry name" value="Classic Zinc Finger"/>
    <property type="match status" value="6"/>
</dbReference>
<proteinExistence type="inferred from homology"/>
<comment type="subcellular location">
    <subcellularLocation>
        <location evidence="1">Nucleus</location>
    </subcellularLocation>
</comment>
<dbReference type="PROSITE" id="PS00028">
    <property type="entry name" value="ZINC_FINGER_C2H2_1"/>
    <property type="match status" value="6"/>
</dbReference>
<dbReference type="PANTHER" id="PTHR23226">
    <property type="entry name" value="ZINC FINGER AND SCAN DOMAIN-CONTAINING"/>
    <property type="match status" value="1"/>
</dbReference>
<keyword evidence="8" id="KW-0238">DNA-binding</keyword>
<dbReference type="GO" id="GO:0000978">
    <property type="term" value="F:RNA polymerase II cis-regulatory region sequence-specific DNA binding"/>
    <property type="evidence" value="ECO:0007669"/>
    <property type="project" value="TreeGrafter"/>
</dbReference>
<dbReference type="EMBL" id="WNYA01006185">
    <property type="protein sequence ID" value="KAG8541936.1"/>
    <property type="molecule type" value="Genomic_DNA"/>
</dbReference>
<evidence type="ECO:0000256" key="11">
    <source>
        <dbReference type="PROSITE-ProRule" id="PRU00042"/>
    </source>
</evidence>
<keyword evidence="3" id="KW-0479">Metal-binding</keyword>
<dbReference type="PROSITE" id="PS50157">
    <property type="entry name" value="ZINC_FINGER_C2H2_2"/>
    <property type="match status" value="6"/>
</dbReference>
<dbReference type="AlphaFoldDB" id="A0AAV6YYE8"/>
<name>A0AAV6YYE8_ENGPU</name>
<gene>
    <name evidence="14" type="ORF">GDO81_027916</name>
</gene>
<organism evidence="14 15">
    <name type="scientific">Engystomops pustulosus</name>
    <name type="common">Tungara frog</name>
    <name type="synonym">Physalaemus pustulosus</name>
    <dbReference type="NCBI Taxonomy" id="76066"/>
    <lineage>
        <taxon>Eukaryota</taxon>
        <taxon>Metazoa</taxon>
        <taxon>Chordata</taxon>
        <taxon>Craniata</taxon>
        <taxon>Vertebrata</taxon>
        <taxon>Euteleostomi</taxon>
        <taxon>Amphibia</taxon>
        <taxon>Batrachia</taxon>
        <taxon>Anura</taxon>
        <taxon>Neobatrachia</taxon>
        <taxon>Hyloidea</taxon>
        <taxon>Leptodactylidae</taxon>
        <taxon>Leiuperinae</taxon>
        <taxon>Engystomops</taxon>
    </lineage>
</organism>
<feature type="domain" description="C2H2-type" evidence="13">
    <location>
        <begin position="378"/>
        <end position="405"/>
    </location>
</feature>
<feature type="domain" description="C2H2-type" evidence="13">
    <location>
        <begin position="434"/>
        <end position="461"/>
    </location>
</feature>
<dbReference type="InterPro" id="IPR036236">
    <property type="entry name" value="Znf_C2H2_sf"/>
</dbReference>
<dbReference type="Proteomes" id="UP000824782">
    <property type="component" value="Unassembled WGS sequence"/>
</dbReference>
<dbReference type="FunFam" id="3.30.160.60:FF:000012">
    <property type="entry name" value="RB-associated KRAB zinc finger protein-like"/>
    <property type="match status" value="1"/>
</dbReference>
<evidence type="ECO:0000256" key="2">
    <source>
        <dbReference type="ARBA" id="ARBA00006991"/>
    </source>
</evidence>
<keyword evidence="6" id="KW-0862">Zinc</keyword>
<dbReference type="FunFam" id="3.30.160.60:FF:001468">
    <property type="entry name" value="Zinc finger protein 672"/>
    <property type="match status" value="1"/>
</dbReference>
<dbReference type="InterPro" id="IPR036051">
    <property type="entry name" value="KRAB_dom_sf"/>
</dbReference>
<keyword evidence="9" id="KW-0804">Transcription</keyword>
<dbReference type="SMART" id="SM00355">
    <property type="entry name" value="ZnF_C2H2"/>
    <property type="match status" value="6"/>
</dbReference>
<dbReference type="Gene3D" id="6.10.140.140">
    <property type="match status" value="1"/>
</dbReference>
<dbReference type="GO" id="GO:0000981">
    <property type="term" value="F:DNA-binding transcription factor activity, RNA polymerase II-specific"/>
    <property type="evidence" value="ECO:0007669"/>
    <property type="project" value="TreeGrafter"/>
</dbReference>
<keyword evidence="10" id="KW-0539">Nucleus</keyword>
<evidence type="ECO:0000313" key="15">
    <source>
        <dbReference type="Proteomes" id="UP000824782"/>
    </source>
</evidence>
<evidence type="ECO:0000256" key="4">
    <source>
        <dbReference type="ARBA" id="ARBA00022737"/>
    </source>
</evidence>